<reference evidence="2" key="2">
    <citation type="submission" date="2016-02" db="EMBL/GenBank/DDBJ databases">
        <title>Draft genome sequence of five rapidly growing Mycobacterium species.</title>
        <authorList>
            <person name="Katahira K."/>
            <person name="Gotou Y."/>
            <person name="Iida K."/>
            <person name="Ogura Y."/>
            <person name="Hayashi T."/>
        </authorList>
    </citation>
    <scope>NUCLEOTIDE SEQUENCE [LARGE SCALE GENOMIC DNA]</scope>
    <source>
        <strain evidence="2">JCM6368</strain>
    </source>
</reference>
<proteinExistence type="predicted"/>
<dbReference type="EMBL" id="BCSZ01000045">
    <property type="protein sequence ID" value="GAT04451.1"/>
    <property type="molecule type" value="Genomic_DNA"/>
</dbReference>
<name>A0A117IFM3_MYCFO</name>
<reference evidence="1 2" key="1">
    <citation type="journal article" date="2016" name="Genome Announc.">
        <title>Draft Genome Sequences of Five Rapidly Growing Mycobacterium Species, M. thermoresistibile, M. fortuitum subsp. acetamidolyticum, M. canariasense, M. brisbanense, and M. novocastrense.</title>
        <authorList>
            <person name="Katahira K."/>
            <person name="Ogura Y."/>
            <person name="Gotoh Y."/>
            <person name="Hayashi T."/>
        </authorList>
    </citation>
    <scope>NUCLEOTIDE SEQUENCE [LARGE SCALE GENOMIC DNA]</scope>
    <source>
        <strain evidence="1 2">JCM6368</strain>
    </source>
</reference>
<organism evidence="1 2">
    <name type="scientific">Mycolicibacterium fortuitum subsp. acetamidolyticum</name>
    <dbReference type="NCBI Taxonomy" id="144550"/>
    <lineage>
        <taxon>Bacteria</taxon>
        <taxon>Bacillati</taxon>
        <taxon>Actinomycetota</taxon>
        <taxon>Actinomycetes</taxon>
        <taxon>Mycobacteriales</taxon>
        <taxon>Mycobacteriaceae</taxon>
        <taxon>Mycolicibacterium</taxon>
    </lineage>
</organism>
<dbReference type="Proteomes" id="UP000069705">
    <property type="component" value="Unassembled WGS sequence"/>
</dbReference>
<dbReference type="RefSeq" id="WP_061264686.1">
    <property type="nucleotide sequence ID" value="NZ_BCSZ01000045.1"/>
</dbReference>
<sequence length="110" mass="12361">MRKNSATPTSNLPEPAGAEILYDWHDGDRYFYGESWPLPAGQWTEEARVAIQGRQFENGKIEYEIAVGHFHPDMPMSDDEALRLALTLIEAVRAVQDAKKSDAKAMQTPN</sequence>
<evidence type="ECO:0000313" key="2">
    <source>
        <dbReference type="Proteomes" id="UP000069705"/>
    </source>
</evidence>
<dbReference type="AlphaFoldDB" id="A0A117IFM3"/>
<accession>A0A117IFM3</accession>
<comment type="caution">
    <text evidence="1">The sequence shown here is derived from an EMBL/GenBank/DDBJ whole genome shotgun (WGS) entry which is preliminary data.</text>
</comment>
<gene>
    <name evidence="1" type="ORF">RMCFA_4562</name>
</gene>
<evidence type="ECO:0000313" key="1">
    <source>
        <dbReference type="EMBL" id="GAT04451.1"/>
    </source>
</evidence>
<protein>
    <submittedName>
        <fullName evidence="1">Uncharacterized protein</fullName>
    </submittedName>
</protein>